<keyword evidence="1" id="KW-1185">Reference proteome</keyword>
<organism evidence="1 2">
    <name type="scientific">Panagrolaimus davidi</name>
    <dbReference type="NCBI Taxonomy" id="227884"/>
    <lineage>
        <taxon>Eukaryota</taxon>
        <taxon>Metazoa</taxon>
        <taxon>Ecdysozoa</taxon>
        <taxon>Nematoda</taxon>
        <taxon>Chromadorea</taxon>
        <taxon>Rhabditida</taxon>
        <taxon>Tylenchina</taxon>
        <taxon>Panagrolaimomorpha</taxon>
        <taxon>Panagrolaimoidea</taxon>
        <taxon>Panagrolaimidae</taxon>
        <taxon>Panagrolaimus</taxon>
    </lineage>
</organism>
<sequence length="208" mass="23797">MLNFKKDNSKNGGQIRISQPTGCDATFSEEDFFSNKTTLGVLNSARGRPQVSMDDNEADNLIYETIQQNPNKSDHVLLFSDKLYTSFVLPFKVLNPAMFVSGNYIFYKNIEYNVTATKEKYIYVMIDKRKPQPWGNITQTFEWQNFIYIFDENFFNGAKKMPLVLPPPGVQDEDVVTSASTTVYNGNVILKLPMMLTLIAAFCKIIFY</sequence>
<dbReference type="AlphaFoldDB" id="A0A914PJT5"/>
<dbReference type="WBParaSite" id="PDA_v2.g182.t1">
    <property type="protein sequence ID" value="PDA_v2.g182.t1"/>
    <property type="gene ID" value="PDA_v2.g182"/>
</dbReference>
<dbReference type="Proteomes" id="UP000887578">
    <property type="component" value="Unplaced"/>
</dbReference>
<proteinExistence type="predicted"/>
<protein>
    <submittedName>
        <fullName evidence="2">Uncharacterized protein</fullName>
    </submittedName>
</protein>
<evidence type="ECO:0000313" key="2">
    <source>
        <dbReference type="WBParaSite" id="PDA_v2.g182.t1"/>
    </source>
</evidence>
<accession>A0A914PJT5</accession>
<name>A0A914PJT5_9BILA</name>
<evidence type="ECO:0000313" key="1">
    <source>
        <dbReference type="Proteomes" id="UP000887578"/>
    </source>
</evidence>
<reference evidence="2" key="1">
    <citation type="submission" date="2022-11" db="UniProtKB">
        <authorList>
            <consortium name="WormBaseParasite"/>
        </authorList>
    </citation>
    <scope>IDENTIFICATION</scope>
</reference>